<dbReference type="GeneID" id="78297406"/>
<proteinExistence type="predicted"/>
<name>A0A2U1A6V3_9BACT</name>
<organism evidence="1 2">
    <name type="scientific">Victivallis vadensis</name>
    <dbReference type="NCBI Taxonomy" id="172901"/>
    <lineage>
        <taxon>Bacteria</taxon>
        <taxon>Pseudomonadati</taxon>
        <taxon>Lentisphaerota</taxon>
        <taxon>Lentisphaeria</taxon>
        <taxon>Victivallales</taxon>
        <taxon>Victivallaceae</taxon>
        <taxon>Victivallis</taxon>
    </lineage>
</organism>
<comment type="caution">
    <text evidence="1">The sequence shown here is derived from an EMBL/GenBank/DDBJ whole genome shotgun (WGS) entry which is preliminary data.</text>
</comment>
<gene>
    <name evidence="1" type="ORF">C8D82_1781</name>
</gene>
<dbReference type="Proteomes" id="UP000245959">
    <property type="component" value="Unassembled WGS sequence"/>
</dbReference>
<keyword evidence="2" id="KW-1185">Reference proteome</keyword>
<protein>
    <submittedName>
        <fullName evidence="1">Uncharacterized protein</fullName>
    </submittedName>
</protein>
<evidence type="ECO:0000313" key="1">
    <source>
        <dbReference type="EMBL" id="PVY27613.1"/>
    </source>
</evidence>
<dbReference type="EMBL" id="QEKH01000078">
    <property type="protein sequence ID" value="PVY27613.1"/>
    <property type="molecule type" value="Genomic_DNA"/>
</dbReference>
<dbReference type="AlphaFoldDB" id="A0A2U1A6V3"/>
<accession>A0A2U1A6V3</accession>
<dbReference type="RefSeq" id="WP_116886140.1">
    <property type="nucleotide sequence ID" value="NZ_CABMMC010000079.1"/>
</dbReference>
<sequence length="101" mass="11649">MAFTGTLTECRITSFEQIVDDRDKTKVTHFAIIQEKWGDAKWIKLLDPNQRELFPVMHEGTATFELAFVRQNVITERDGRDKAKSEVNPKILALLDFKPAK</sequence>
<evidence type="ECO:0000313" key="2">
    <source>
        <dbReference type="Proteomes" id="UP000245959"/>
    </source>
</evidence>
<reference evidence="1 2" key="1">
    <citation type="submission" date="2018-04" db="EMBL/GenBank/DDBJ databases">
        <title>Genomic Encyclopedia of Type Strains, Phase IV (KMG-IV): sequencing the most valuable type-strain genomes for metagenomic binning, comparative biology and taxonomic classification.</title>
        <authorList>
            <person name="Goeker M."/>
        </authorList>
    </citation>
    <scope>NUCLEOTIDE SEQUENCE [LARGE SCALE GENOMIC DNA]</scope>
    <source>
        <strain evidence="1 2">DSM 14823</strain>
    </source>
</reference>